<dbReference type="Pfam" id="PF01905">
    <property type="entry name" value="DevR"/>
    <property type="match status" value="1"/>
</dbReference>
<proteinExistence type="predicted"/>
<accession>A0A239ZT53</accession>
<dbReference type="GeneID" id="70576853"/>
<dbReference type="NCBIfam" id="TIGR01875">
    <property type="entry name" value="cas_MJ0381"/>
    <property type="match status" value="1"/>
</dbReference>
<evidence type="ECO:0000256" key="1">
    <source>
        <dbReference type="ARBA" id="ARBA00023118"/>
    </source>
</evidence>
<dbReference type="NCBIfam" id="TIGR02585">
    <property type="entry name" value="cas_Cst2_DevR"/>
    <property type="match status" value="1"/>
</dbReference>
<keyword evidence="1" id="KW-0051">Antiviral defense</keyword>
<evidence type="ECO:0000313" key="4">
    <source>
        <dbReference type="Proteomes" id="UP000250223"/>
    </source>
</evidence>
<sequence>MINKGLTASFIFEAESANYGEGIGNVTALKKISRGDGESYSYISRQALRYNIINQMEEDNTPLAVDGSVIQFAPEATIKDFAEIDLFGYMKTKKPARNRSAIVRLSNAVALESFNADLDFLTNKGLLDRYNAQGKELKDGGNIAQSEIHKSYYAYTITMDLDKVGIDENEKDEKGNILEIPNEEKAKRVNKLLDTIKFLYRDIKGRRENLSPIFAIGGVYDIKNPFFENRLKVKENKVVVDIIEDLYNMDNRIKENTYIGLINGIFENDNEIKEKLNSINIGEFFEKLQSNVNKYYLENK</sequence>
<reference evidence="3 4" key="1">
    <citation type="submission" date="2018-06" db="EMBL/GenBank/DDBJ databases">
        <authorList>
            <consortium name="Pathogen Informatics"/>
            <person name="Doyle S."/>
        </authorList>
    </citation>
    <scope>NUCLEOTIDE SEQUENCE [LARGE SCALE GENOMIC DNA]</scope>
    <source>
        <strain evidence="3 4">NCTC13028</strain>
    </source>
</reference>
<dbReference type="GO" id="GO:0051607">
    <property type="term" value="P:defense response to virus"/>
    <property type="evidence" value="ECO:0007669"/>
    <property type="project" value="UniProtKB-KW"/>
</dbReference>
<dbReference type="Proteomes" id="UP000250223">
    <property type="component" value="Unassembled WGS sequence"/>
</dbReference>
<organism evidence="3 4">
    <name type="scientific">Clostridium cochlearium</name>
    <dbReference type="NCBI Taxonomy" id="1494"/>
    <lineage>
        <taxon>Bacteria</taxon>
        <taxon>Bacillati</taxon>
        <taxon>Bacillota</taxon>
        <taxon>Clostridia</taxon>
        <taxon>Eubacteriales</taxon>
        <taxon>Clostridiaceae</taxon>
        <taxon>Clostridium</taxon>
    </lineage>
</organism>
<evidence type="ECO:0000256" key="2">
    <source>
        <dbReference type="ARBA" id="ARBA00025626"/>
    </source>
</evidence>
<name>A0A239ZT53_CLOCO</name>
<comment type="function">
    <text evidence="2">CRISPR (clustered regularly interspaced short palindromic repeat) is an adaptive immune system that provides protection against mobile genetic elements (viruses, transposable elements and conjugative plasmids). CRISPR clusters contain spacers, sequences complementary to antecedent mobile elements, and target invading nucleic acids. CRISPR clusters are transcribed and processed into CRISPR RNA (crRNA).</text>
</comment>
<dbReference type="InterPro" id="IPR010154">
    <property type="entry name" value="CRISPR-assoc_Cas7/Cst2/DevR"/>
</dbReference>
<protein>
    <submittedName>
        <fullName evidence="3">CRISPR-associated autoregulator, Cst2 family</fullName>
    </submittedName>
</protein>
<evidence type="ECO:0000313" key="3">
    <source>
        <dbReference type="EMBL" id="SQB33610.1"/>
    </source>
</evidence>
<dbReference type="RefSeq" id="WP_095177590.1">
    <property type="nucleotide sequence ID" value="NZ_LT906477.1"/>
</dbReference>
<dbReference type="AlphaFoldDB" id="A0A239ZT53"/>
<dbReference type="InterPro" id="IPR013414">
    <property type="entry name" value="Cas7/Cst2/DevR_sub_I-B/Tneap"/>
</dbReference>
<gene>
    <name evidence="3" type="ORF">NCTC13028_00602</name>
</gene>
<dbReference type="EMBL" id="UAWC01000001">
    <property type="protein sequence ID" value="SQB33610.1"/>
    <property type="molecule type" value="Genomic_DNA"/>
</dbReference>